<comment type="catalytic activity">
    <reaction evidence="6">
        <text>L-threonine + hydrogencarbonate + ATP = L-threonylcarbamoyladenylate + diphosphate + H2O</text>
        <dbReference type="Rhea" id="RHEA:36407"/>
        <dbReference type="ChEBI" id="CHEBI:15377"/>
        <dbReference type="ChEBI" id="CHEBI:17544"/>
        <dbReference type="ChEBI" id="CHEBI:30616"/>
        <dbReference type="ChEBI" id="CHEBI:33019"/>
        <dbReference type="ChEBI" id="CHEBI:57926"/>
        <dbReference type="ChEBI" id="CHEBI:73682"/>
        <dbReference type="EC" id="2.7.7.87"/>
    </reaction>
</comment>
<proteinExistence type="inferred from homology"/>
<name>A0A381QYI3_9ZZZZ</name>
<dbReference type="GO" id="GO:0000049">
    <property type="term" value="F:tRNA binding"/>
    <property type="evidence" value="ECO:0007669"/>
    <property type="project" value="TreeGrafter"/>
</dbReference>
<evidence type="ECO:0000256" key="4">
    <source>
        <dbReference type="ARBA" id="ARBA00022490"/>
    </source>
</evidence>
<reference evidence="8" key="1">
    <citation type="submission" date="2018-05" db="EMBL/GenBank/DDBJ databases">
        <authorList>
            <person name="Lanie J.A."/>
            <person name="Ng W.-L."/>
            <person name="Kazmierczak K.M."/>
            <person name="Andrzejewski T.M."/>
            <person name="Davidsen T.M."/>
            <person name="Wayne K.J."/>
            <person name="Tettelin H."/>
            <person name="Glass J.I."/>
            <person name="Rusch D."/>
            <person name="Podicherti R."/>
            <person name="Tsui H.-C.T."/>
            <person name="Winkler M.E."/>
        </authorList>
    </citation>
    <scope>NUCLEOTIDE SEQUENCE</scope>
</reference>
<comment type="subcellular location">
    <subcellularLocation>
        <location evidence="1">Cytoplasm</location>
    </subcellularLocation>
</comment>
<organism evidence="8">
    <name type="scientific">marine metagenome</name>
    <dbReference type="NCBI Taxonomy" id="408172"/>
    <lineage>
        <taxon>unclassified sequences</taxon>
        <taxon>metagenomes</taxon>
        <taxon>ecological metagenomes</taxon>
    </lineage>
</organism>
<dbReference type="InterPro" id="IPR017945">
    <property type="entry name" value="DHBP_synth_RibB-like_a/b_dom"/>
</dbReference>
<evidence type="ECO:0000256" key="6">
    <source>
        <dbReference type="ARBA" id="ARBA00048366"/>
    </source>
</evidence>
<keyword evidence="4" id="KW-0963">Cytoplasm</keyword>
<evidence type="ECO:0000256" key="5">
    <source>
        <dbReference type="ARBA" id="ARBA00022679"/>
    </source>
</evidence>
<dbReference type="GO" id="GO:0005737">
    <property type="term" value="C:cytoplasm"/>
    <property type="evidence" value="ECO:0007669"/>
    <property type="project" value="UniProtKB-SubCell"/>
</dbReference>
<protein>
    <recommendedName>
        <fullName evidence="3">L-threonylcarbamoyladenylate synthase</fullName>
        <ecNumber evidence="3">2.7.7.87</ecNumber>
    </recommendedName>
</protein>
<dbReference type="Pfam" id="PF01300">
    <property type="entry name" value="Sua5_yciO_yrdC"/>
    <property type="match status" value="1"/>
</dbReference>
<dbReference type="SUPFAM" id="SSF55821">
    <property type="entry name" value="YrdC/RibB"/>
    <property type="match status" value="1"/>
</dbReference>
<dbReference type="PANTHER" id="PTHR17490">
    <property type="entry name" value="SUA5"/>
    <property type="match status" value="1"/>
</dbReference>
<dbReference type="Gene3D" id="3.90.870.10">
    <property type="entry name" value="DHBP synthase"/>
    <property type="match status" value="1"/>
</dbReference>
<keyword evidence="5" id="KW-0808">Transferase</keyword>
<feature type="domain" description="YrdC-like" evidence="7">
    <location>
        <begin position="1"/>
        <end position="169"/>
    </location>
</feature>
<dbReference type="InterPro" id="IPR050156">
    <property type="entry name" value="TC-AMP_synthase_SUA5"/>
</dbReference>
<dbReference type="GO" id="GO:0061710">
    <property type="term" value="F:L-threonylcarbamoyladenylate synthase"/>
    <property type="evidence" value="ECO:0007669"/>
    <property type="project" value="UniProtKB-EC"/>
</dbReference>
<dbReference type="GO" id="GO:0003725">
    <property type="term" value="F:double-stranded RNA binding"/>
    <property type="evidence" value="ECO:0007669"/>
    <property type="project" value="InterPro"/>
</dbReference>
<gene>
    <name evidence="8" type="ORF">METZ01_LOCUS37345</name>
</gene>
<dbReference type="PROSITE" id="PS51163">
    <property type="entry name" value="YRDC"/>
    <property type="match status" value="1"/>
</dbReference>
<sequence length="169" mass="18137">MVGGVIAHACEGVWGLACDAYSLAGVRRILELKRRSFVEGLILIGGQSADFALELAGLSAEQREKLENSWPGPETWVMETHRFPVWITGGRGTVAVRVPGHDQARELAQRFGGPLVSTSANRTGEEPTARQEEVVRGFGDLVDYVLPGAISGPEGPSRIRVAASGEVMR</sequence>
<evidence type="ECO:0000256" key="3">
    <source>
        <dbReference type="ARBA" id="ARBA00012584"/>
    </source>
</evidence>
<accession>A0A381QYI3</accession>
<comment type="similarity">
    <text evidence="2">Belongs to the SUA5 family.</text>
</comment>
<evidence type="ECO:0000259" key="7">
    <source>
        <dbReference type="PROSITE" id="PS51163"/>
    </source>
</evidence>
<evidence type="ECO:0000256" key="2">
    <source>
        <dbReference type="ARBA" id="ARBA00007663"/>
    </source>
</evidence>
<evidence type="ECO:0000313" key="8">
    <source>
        <dbReference type="EMBL" id="SUZ84491.1"/>
    </source>
</evidence>
<dbReference type="GO" id="GO:0006450">
    <property type="term" value="P:regulation of translational fidelity"/>
    <property type="evidence" value="ECO:0007669"/>
    <property type="project" value="TreeGrafter"/>
</dbReference>
<evidence type="ECO:0000256" key="1">
    <source>
        <dbReference type="ARBA" id="ARBA00004496"/>
    </source>
</evidence>
<dbReference type="AlphaFoldDB" id="A0A381QYI3"/>
<dbReference type="EC" id="2.7.7.87" evidence="3"/>
<dbReference type="InterPro" id="IPR006070">
    <property type="entry name" value="Sua5-like_dom"/>
</dbReference>
<dbReference type="PANTHER" id="PTHR17490:SF18">
    <property type="entry name" value="THREONYLCARBAMOYL-AMP SYNTHASE"/>
    <property type="match status" value="1"/>
</dbReference>
<dbReference type="EMBL" id="UINC01001594">
    <property type="protein sequence ID" value="SUZ84491.1"/>
    <property type="molecule type" value="Genomic_DNA"/>
</dbReference>